<reference evidence="1 2" key="1">
    <citation type="submission" date="2023-11" db="EMBL/GenBank/DDBJ databases">
        <title>Actinomadura monticuli sp. nov., isolated from volcanic ash.</title>
        <authorList>
            <person name="Lee S.D."/>
            <person name="Yang H."/>
            <person name="Kim I.S."/>
        </authorList>
    </citation>
    <scope>NUCLEOTIDE SEQUENCE [LARGE SCALE GENOMIC DNA]</scope>
    <source>
        <strain evidence="1 2">DSM 45346</strain>
    </source>
</reference>
<dbReference type="SUPFAM" id="SSF158745">
    <property type="entry name" value="LanC-like"/>
    <property type="match status" value="1"/>
</dbReference>
<dbReference type="RefSeq" id="WP_371944922.1">
    <property type="nucleotide sequence ID" value="NZ_JAXCEH010000026.1"/>
</dbReference>
<dbReference type="InterPro" id="IPR007822">
    <property type="entry name" value="LANC-like"/>
</dbReference>
<dbReference type="PRINTS" id="PR01950">
    <property type="entry name" value="LANCSUPER"/>
</dbReference>
<organism evidence="1 2">
    <name type="scientific">Actinomadura chokoriensis</name>
    <dbReference type="NCBI Taxonomy" id="454156"/>
    <lineage>
        <taxon>Bacteria</taxon>
        <taxon>Bacillati</taxon>
        <taxon>Actinomycetota</taxon>
        <taxon>Actinomycetes</taxon>
        <taxon>Streptosporangiales</taxon>
        <taxon>Thermomonosporaceae</taxon>
        <taxon>Actinomadura</taxon>
    </lineage>
</organism>
<dbReference type="CDD" id="cd04793">
    <property type="entry name" value="LanC"/>
    <property type="match status" value="1"/>
</dbReference>
<evidence type="ECO:0000313" key="1">
    <source>
        <dbReference type="EMBL" id="MFA1558043.1"/>
    </source>
</evidence>
<gene>
    <name evidence="1" type="ORF">SM436_30535</name>
</gene>
<dbReference type="PRINTS" id="PR01955">
    <property type="entry name" value="LANCFRANKIA"/>
</dbReference>
<name>A0ABV4R861_9ACTN</name>
<evidence type="ECO:0000313" key="2">
    <source>
        <dbReference type="Proteomes" id="UP001569904"/>
    </source>
</evidence>
<comment type="caution">
    <text evidence="1">The sequence shown here is derived from an EMBL/GenBank/DDBJ whole genome shotgun (WGS) entry which is preliminary data.</text>
</comment>
<dbReference type="InterPro" id="IPR033889">
    <property type="entry name" value="LanC"/>
</dbReference>
<dbReference type="Pfam" id="PF05147">
    <property type="entry name" value="LANC_like"/>
    <property type="match status" value="1"/>
</dbReference>
<protein>
    <submittedName>
        <fullName evidence="1">Lanthionine synthetase C family protein</fullName>
    </submittedName>
</protein>
<sequence>MTPLNSEAARAAADGIAERLSSPSLVSAMGLRGGWWPQSLAVGAAGVALLHIERACAGLGSWQRVHEWLTAAVADGVGAGEGSHLHYGAPAVAFALHAAGGERGRYARALETLDRHIAAETRHRLVVAHARMDVGRLPALAEFDAIRGLTGIGGYLRQRDPEGQLLSEILTYLVRLTEPVNDHNELLPGWWTALAPSGRLSTEFPGGHANTGMAHGITGPLALLALTMRDRTVVDGQAEAIIRICAWLDRWRQDDHSGSWWPYWVTRAQVSGAQPTPSRPSRPSWCYGTAGVARAQQLAALAIGDLARQETAERAMVGALTQPLQLAAIADASLCHGHAGLFHITDRCAADAITPMTRFQPSLLQALIEDGTDAEQLAAALLRPPGGCFGFLEGAAGVALALHTASSGLPPVSGWDSCLLIA</sequence>
<accession>A0ABV4R861</accession>
<dbReference type="EMBL" id="JAXCEH010000026">
    <property type="protein sequence ID" value="MFA1558043.1"/>
    <property type="molecule type" value="Genomic_DNA"/>
</dbReference>
<dbReference type="Gene3D" id="1.50.10.20">
    <property type="match status" value="1"/>
</dbReference>
<keyword evidence="2" id="KW-1185">Reference proteome</keyword>
<dbReference type="Proteomes" id="UP001569904">
    <property type="component" value="Unassembled WGS sequence"/>
</dbReference>
<dbReference type="SMART" id="SM01260">
    <property type="entry name" value="LANC_like"/>
    <property type="match status" value="1"/>
</dbReference>
<proteinExistence type="predicted"/>